<feature type="domain" description="Terpene synthase N-terminal" evidence="5">
    <location>
        <begin position="1"/>
        <end position="52"/>
    </location>
</feature>
<dbReference type="KEGG" id="qsa:O6P43_026144"/>
<keyword evidence="8" id="KW-1185">Reference proteome</keyword>
<organism evidence="7 8">
    <name type="scientific">Quillaja saponaria</name>
    <name type="common">Soap bark tree</name>
    <dbReference type="NCBI Taxonomy" id="32244"/>
    <lineage>
        <taxon>Eukaryota</taxon>
        <taxon>Viridiplantae</taxon>
        <taxon>Streptophyta</taxon>
        <taxon>Embryophyta</taxon>
        <taxon>Tracheophyta</taxon>
        <taxon>Spermatophyta</taxon>
        <taxon>Magnoliopsida</taxon>
        <taxon>eudicotyledons</taxon>
        <taxon>Gunneridae</taxon>
        <taxon>Pentapetalae</taxon>
        <taxon>rosids</taxon>
        <taxon>fabids</taxon>
        <taxon>Fabales</taxon>
        <taxon>Quillajaceae</taxon>
        <taxon>Quillaja</taxon>
    </lineage>
</organism>
<dbReference type="InterPro" id="IPR044814">
    <property type="entry name" value="Terpene_cyclase_plant_C1"/>
</dbReference>
<evidence type="ECO:0000256" key="2">
    <source>
        <dbReference type="ARBA" id="ARBA00022723"/>
    </source>
</evidence>
<dbReference type="SFLD" id="SFLDG01019">
    <property type="entry name" value="Terpene_Cyclase_Like_1_C_Termi"/>
    <property type="match status" value="1"/>
</dbReference>
<keyword evidence="3" id="KW-0460">Magnesium</keyword>
<evidence type="ECO:0000313" key="8">
    <source>
        <dbReference type="Proteomes" id="UP001163823"/>
    </source>
</evidence>
<evidence type="ECO:0000256" key="4">
    <source>
        <dbReference type="ARBA" id="ARBA00023239"/>
    </source>
</evidence>
<evidence type="ECO:0000259" key="5">
    <source>
        <dbReference type="Pfam" id="PF01397"/>
    </source>
</evidence>
<accession>A0AAD7PGE0</accession>
<evidence type="ECO:0000313" key="7">
    <source>
        <dbReference type="EMBL" id="KAJ7954581.1"/>
    </source>
</evidence>
<comment type="caution">
    <text evidence="7">The sequence shown here is derived from an EMBL/GenBank/DDBJ whole genome shotgun (WGS) entry which is preliminary data.</text>
</comment>
<dbReference type="SUPFAM" id="SSF48239">
    <property type="entry name" value="Terpenoid cyclases/Protein prenyltransferases"/>
    <property type="match status" value="1"/>
</dbReference>
<keyword evidence="4" id="KW-0456">Lyase</keyword>
<dbReference type="InterPro" id="IPR036965">
    <property type="entry name" value="Terpene_synth_N_sf"/>
</dbReference>
<dbReference type="Pfam" id="PF01397">
    <property type="entry name" value="Terpene_synth"/>
    <property type="match status" value="1"/>
</dbReference>
<dbReference type="InterPro" id="IPR008930">
    <property type="entry name" value="Terpenoid_cyclase/PrenylTrfase"/>
</dbReference>
<keyword evidence="2" id="KW-0479">Metal-binding</keyword>
<evidence type="ECO:0000256" key="3">
    <source>
        <dbReference type="ARBA" id="ARBA00022842"/>
    </source>
</evidence>
<dbReference type="PANTHER" id="PTHR31225">
    <property type="entry name" value="OS04G0344100 PROTEIN-RELATED"/>
    <property type="match status" value="1"/>
</dbReference>
<dbReference type="CDD" id="cd00684">
    <property type="entry name" value="Terpene_cyclase_plant_C1"/>
    <property type="match status" value="1"/>
</dbReference>
<proteinExistence type="predicted"/>
<protein>
    <submittedName>
        <fullName evidence="7">Terpene synthase</fullName>
    </submittedName>
</protein>
<dbReference type="InterPro" id="IPR008949">
    <property type="entry name" value="Isoprenoid_synthase_dom_sf"/>
</dbReference>
<feature type="domain" description="Terpene synthase metal-binding" evidence="6">
    <location>
        <begin position="110"/>
        <end position="349"/>
    </location>
</feature>
<dbReference type="Gene3D" id="1.50.10.130">
    <property type="entry name" value="Terpene synthase, N-terminal domain"/>
    <property type="match status" value="1"/>
</dbReference>
<sequence>MLSLYEAAHLSIRGEDILDEALDFSTYHLKSMVSSTEMIIPQYLKEKVIHALRWPIRKSLPRLDTRYYISIYPKEDGFHESLLKFAKLDFNMLQALYQDELKSFTEWWQKSDLVDKLPYARVRIEESYFWGSMATFAPQYTISRYMAAQMVSVLAIVDDNYDAYGTIEELKLLTQAIQRWDSSSMDFLPDSMKLVYRDVILETFTNFESLTAKDGQSQFLHYAIEAFKRIARAYLQESEWCNKGYVPTYEEYIEISTVTGCQELLSEISFLGMGNSANKDVFDWATSNSKNFSASNIIARLMGDIGTHKFEQKRKHVATSVECYTKQHGITEAEAIKVLEEEVRNAWKDINEDCLKPTTVPVPMIECLINFVRVMNLLYENESDKFTNTELLKDYISSLFVNPILI</sequence>
<reference evidence="7" key="1">
    <citation type="journal article" date="2023" name="Science">
        <title>Elucidation of the pathway for biosynthesis of saponin adjuvants from the soapbark tree.</title>
        <authorList>
            <person name="Reed J."/>
            <person name="Orme A."/>
            <person name="El-Demerdash A."/>
            <person name="Owen C."/>
            <person name="Martin L.B.B."/>
            <person name="Misra R.C."/>
            <person name="Kikuchi S."/>
            <person name="Rejzek M."/>
            <person name="Martin A.C."/>
            <person name="Harkess A."/>
            <person name="Leebens-Mack J."/>
            <person name="Louveau T."/>
            <person name="Stephenson M.J."/>
            <person name="Osbourn A."/>
        </authorList>
    </citation>
    <scope>NUCLEOTIDE SEQUENCE</scope>
    <source>
        <strain evidence="7">S10</strain>
    </source>
</reference>
<dbReference type="InterPro" id="IPR034741">
    <property type="entry name" value="Terpene_cyclase-like_1_C"/>
</dbReference>
<dbReference type="PANTHER" id="PTHR31225:SF241">
    <property type="entry name" value="TERPENE SYNTHASE FAMILY, METAL-BINDING DOMAIN PROTEIN"/>
    <property type="match status" value="1"/>
</dbReference>
<comment type="cofactor">
    <cofactor evidence="1">
        <name>Mg(2+)</name>
        <dbReference type="ChEBI" id="CHEBI:18420"/>
    </cofactor>
</comment>
<name>A0AAD7PGE0_QUISA</name>
<dbReference type="GO" id="GO:0016102">
    <property type="term" value="P:diterpenoid biosynthetic process"/>
    <property type="evidence" value="ECO:0007669"/>
    <property type="project" value="InterPro"/>
</dbReference>
<dbReference type="InterPro" id="IPR050148">
    <property type="entry name" value="Terpene_synthase-like"/>
</dbReference>
<dbReference type="SUPFAM" id="SSF48576">
    <property type="entry name" value="Terpenoid synthases"/>
    <property type="match status" value="1"/>
</dbReference>
<evidence type="ECO:0000256" key="1">
    <source>
        <dbReference type="ARBA" id="ARBA00001946"/>
    </source>
</evidence>
<dbReference type="GO" id="GO:0000287">
    <property type="term" value="F:magnesium ion binding"/>
    <property type="evidence" value="ECO:0007669"/>
    <property type="project" value="InterPro"/>
</dbReference>
<dbReference type="Gene3D" id="1.10.600.10">
    <property type="entry name" value="Farnesyl Diphosphate Synthase"/>
    <property type="match status" value="1"/>
</dbReference>
<dbReference type="GO" id="GO:0010333">
    <property type="term" value="F:terpene synthase activity"/>
    <property type="evidence" value="ECO:0007669"/>
    <property type="project" value="InterPro"/>
</dbReference>
<dbReference type="SFLD" id="SFLDS00005">
    <property type="entry name" value="Isoprenoid_Synthase_Type_I"/>
    <property type="match status" value="1"/>
</dbReference>
<dbReference type="Proteomes" id="UP001163823">
    <property type="component" value="Chromosome 10"/>
</dbReference>
<dbReference type="InterPro" id="IPR001906">
    <property type="entry name" value="Terpene_synth_N"/>
</dbReference>
<evidence type="ECO:0000259" key="6">
    <source>
        <dbReference type="Pfam" id="PF03936"/>
    </source>
</evidence>
<dbReference type="EMBL" id="JARAOO010000010">
    <property type="protein sequence ID" value="KAJ7954581.1"/>
    <property type="molecule type" value="Genomic_DNA"/>
</dbReference>
<dbReference type="Pfam" id="PF03936">
    <property type="entry name" value="Terpene_synth_C"/>
    <property type="match status" value="1"/>
</dbReference>
<dbReference type="InterPro" id="IPR005630">
    <property type="entry name" value="Terpene_synthase_metal-bd"/>
</dbReference>
<gene>
    <name evidence="7" type="ORF">O6P43_026144</name>
</gene>
<dbReference type="FunFam" id="1.10.600.10:FF:000007">
    <property type="entry name" value="Isoprene synthase, chloroplastic"/>
    <property type="match status" value="1"/>
</dbReference>
<dbReference type="AlphaFoldDB" id="A0AAD7PGE0"/>